<dbReference type="InterPro" id="IPR006571">
    <property type="entry name" value="TLDc_dom"/>
</dbReference>
<evidence type="ECO:0000259" key="2">
    <source>
        <dbReference type="PROSITE" id="PS51886"/>
    </source>
</evidence>
<comment type="caution">
    <text evidence="3">The sequence shown here is derived from an EMBL/GenBank/DDBJ whole genome shotgun (WGS) entry which is preliminary data.</text>
</comment>
<evidence type="ECO:0000259" key="1">
    <source>
        <dbReference type="PROSITE" id="PS50097"/>
    </source>
</evidence>
<dbReference type="PROSITE" id="PS51886">
    <property type="entry name" value="TLDC"/>
    <property type="match status" value="1"/>
</dbReference>
<dbReference type="SUPFAM" id="SSF54695">
    <property type="entry name" value="POZ domain"/>
    <property type="match status" value="1"/>
</dbReference>
<dbReference type="InterPro" id="IPR051481">
    <property type="entry name" value="BTB-POZ/Galectin-3-binding"/>
</dbReference>
<dbReference type="InterPro" id="IPR011333">
    <property type="entry name" value="SKP1/BTB/POZ_sf"/>
</dbReference>
<dbReference type="PROSITE" id="PS50097">
    <property type="entry name" value="BTB"/>
    <property type="match status" value="1"/>
</dbReference>
<dbReference type="Pfam" id="PF07534">
    <property type="entry name" value="TLD"/>
    <property type="match status" value="1"/>
</dbReference>
<evidence type="ECO:0000313" key="3">
    <source>
        <dbReference type="EMBL" id="GES81799.1"/>
    </source>
</evidence>
<evidence type="ECO:0008006" key="5">
    <source>
        <dbReference type="Google" id="ProtNLM"/>
    </source>
</evidence>
<dbReference type="AlphaFoldDB" id="A0A8H3QMA5"/>
<feature type="domain" description="TLDc" evidence="2">
    <location>
        <begin position="285"/>
        <end position="449"/>
    </location>
</feature>
<organism evidence="3 4">
    <name type="scientific">Rhizophagus clarus</name>
    <dbReference type="NCBI Taxonomy" id="94130"/>
    <lineage>
        <taxon>Eukaryota</taxon>
        <taxon>Fungi</taxon>
        <taxon>Fungi incertae sedis</taxon>
        <taxon>Mucoromycota</taxon>
        <taxon>Glomeromycotina</taxon>
        <taxon>Glomeromycetes</taxon>
        <taxon>Glomerales</taxon>
        <taxon>Glomeraceae</taxon>
        <taxon>Rhizophagus</taxon>
    </lineage>
</organism>
<reference evidence="3" key="1">
    <citation type="submission" date="2019-10" db="EMBL/GenBank/DDBJ databases">
        <title>Conservation and host-specific expression of non-tandemly repeated heterogenous ribosome RNA gene in arbuscular mycorrhizal fungi.</title>
        <authorList>
            <person name="Maeda T."/>
            <person name="Kobayashi Y."/>
            <person name="Nakagawa T."/>
            <person name="Ezawa T."/>
            <person name="Yamaguchi K."/>
            <person name="Bino T."/>
            <person name="Nishimoto Y."/>
            <person name="Shigenobu S."/>
            <person name="Kawaguchi M."/>
        </authorList>
    </citation>
    <scope>NUCLEOTIDE SEQUENCE</scope>
    <source>
        <strain evidence="3">HR1</strain>
    </source>
</reference>
<dbReference type="PANTHER" id="PTHR24410:SF23">
    <property type="entry name" value="BTB DOMAIN-CONTAINING PROTEIN-RELATED"/>
    <property type="match status" value="1"/>
</dbReference>
<accession>A0A8H3QMA5</accession>
<evidence type="ECO:0000313" key="4">
    <source>
        <dbReference type="Proteomes" id="UP000615446"/>
    </source>
</evidence>
<dbReference type="PANTHER" id="PTHR24410">
    <property type="entry name" value="HL07962P-RELATED"/>
    <property type="match status" value="1"/>
</dbReference>
<dbReference type="InterPro" id="IPR011705">
    <property type="entry name" value="BACK"/>
</dbReference>
<dbReference type="Gene3D" id="3.30.710.10">
    <property type="entry name" value="Potassium Channel Kv1.1, Chain A"/>
    <property type="match status" value="1"/>
</dbReference>
<dbReference type="Proteomes" id="UP000615446">
    <property type="component" value="Unassembled WGS sequence"/>
</dbReference>
<dbReference type="InterPro" id="IPR000210">
    <property type="entry name" value="BTB/POZ_dom"/>
</dbReference>
<name>A0A8H3QMA5_9GLOM</name>
<dbReference type="Pfam" id="PF00651">
    <property type="entry name" value="BTB"/>
    <property type="match status" value="1"/>
</dbReference>
<dbReference type="Pfam" id="PF07707">
    <property type="entry name" value="BACK"/>
    <property type="match status" value="1"/>
</dbReference>
<dbReference type="SMART" id="SM00225">
    <property type="entry name" value="BTB"/>
    <property type="match status" value="1"/>
</dbReference>
<sequence>MMSFERRSQLLKDISSMLNAEYYNVIIQVGENQDTKEFYAHSDILRARSQYFKNIIPADVLKKNIMFTINEPKITPANFEIILKYIYTGYLDLQIGADKLGLLIACVDLLFKELVEYLQSHYIYNSNWIKQNSVTILNSIFNLPDCKQLKDNCVESICRNPLPIFNSNDFLSLDKDILYHLLEQDDFPLRLNKEIIIWDYLIKWGIKQTPKLKNNQDEWIDENYEDLKDTLSNFIPLIKFNNITPEDFYDKVRPYKIIIPNNIYDEIMKYYLVEQPQSYTIYSSKIIKPNFINMIANWIDKKELSYPSIFIRTEDDSIYKFNLIYRGSRDGINNKSFYDKYSHRVECLFLIKVHKLDKIFGGYSTVGFNIHQYYNNLLDNFIFSFENNYDCQSMSVIRPTNDIHAYYSSGYFTSYCNAWYINDQFLYVNTSYGCHAIYEIEEIETYVVTKL</sequence>
<proteinExistence type="predicted"/>
<dbReference type="Gene3D" id="1.25.40.420">
    <property type="match status" value="1"/>
</dbReference>
<feature type="domain" description="BTB" evidence="1">
    <location>
        <begin position="23"/>
        <end position="95"/>
    </location>
</feature>
<protein>
    <recommendedName>
        <fullName evidence="5">BTB domain-containing protein</fullName>
    </recommendedName>
</protein>
<dbReference type="OrthoDB" id="636773at2759"/>
<gene>
    <name evidence="3" type="ORF">RCL2_000903800</name>
</gene>
<dbReference type="EMBL" id="BLAL01000058">
    <property type="protein sequence ID" value="GES81799.1"/>
    <property type="molecule type" value="Genomic_DNA"/>
</dbReference>